<evidence type="ECO:0000256" key="6">
    <source>
        <dbReference type="PIRSR" id="PIRSR000410-1"/>
    </source>
</evidence>
<dbReference type="Pfam" id="PF01739">
    <property type="entry name" value="CheR"/>
    <property type="match status" value="1"/>
</dbReference>
<dbReference type="Proteomes" id="UP000233293">
    <property type="component" value="Unassembled WGS sequence"/>
</dbReference>
<dbReference type="AlphaFoldDB" id="A0A2N3Q1S3"/>
<dbReference type="InterPro" id="IPR000780">
    <property type="entry name" value="CheR_MeTrfase"/>
</dbReference>
<dbReference type="PROSITE" id="PS50123">
    <property type="entry name" value="CHER"/>
    <property type="match status" value="1"/>
</dbReference>
<dbReference type="PANTHER" id="PTHR24422">
    <property type="entry name" value="CHEMOTAXIS PROTEIN METHYLTRANSFERASE"/>
    <property type="match status" value="1"/>
</dbReference>
<dbReference type="InterPro" id="IPR022641">
    <property type="entry name" value="CheR_N"/>
</dbReference>
<evidence type="ECO:0000256" key="2">
    <source>
        <dbReference type="ARBA" id="ARBA00022603"/>
    </source>
</evidence>
<keyword evidence="9" id="KW-1185">Reference proteome</keyword>
<feature type="binding site" evidence="6">
    <location>
        <position position="86"/>
    </location>
    <ligand>
        <name>S-adenosyl-L-methionine</name>
        <dbReference type="ChEBI" id="CHEBI:59789"/>
    </ligand>
</feature>
<comment type="catalytic activity">
    <reaction evidence="1 5">
        <text>L-glutamyl-[protein] + S-adenosyl-L-methionine = [protein]-L-glutamate 5-O-methyl ester + S-adenosyl-L-homocysteine</text>
        <dbReference type="Rhea" id="RHEA:24452"/>
        <dbReference type="Rhea" id="RHEA-COMP:10208"/>
        <dbReference type="Rhea" id="RHEA-COMP:10311"/>
        <dbReference type="ChEBI" id="CHEBI:29973"/>
        <dbReference type="ChEBI" id="CHEBI:57856"/>
        <dbReference type="ChEBI" id="CHEBI:59789"/>
        <dbReference type="ChEBI" id="CHEBI:82795"/>
        <dbReference type="EC" id="2.1.1.80"/>
    </reaction>
</comment>
<dbReference type="InterPro" id="IPR036804">
    <property type="entry name" value="CheR_N_sf"/>
</dbReference>
<dbReference type="OrthoDB" id="9816309at2"/>
<dbReference type="InterPro" id="IPR026024">
    <property type="entry name" value="Chemotaxis_MeTrfase_CheR"/>
</dbReference>
<evidence type="ECO:0000256" key="4">
    <source>
        <dbReference type="ARBA" id="ARBA00022691"/>
    </source>
</evidence>
<name>A0A2N3Q1S3_9PROT</name>
<dbReference type="Gene3D" id="1.10.155.10">
    <property type="entry name" value="Chemotaxis receptor methyltransferase CheR, N-terminal domain"/>
    <property type="match status" value="1"/>
</dbReference>
<dbReference type="SUPFAM" id="SSF47757">
    <property type="entry name" value="Chemotaxis receptor methyltransferase CheR, N-terminal domain"/>
    <property type="match status" value="1"/>
</dbReference>
<dbReference type="InterPro" id="IPR050903">
    <property type="entry name" value="Bact_Chemotaxis_MeTrfase"/>
</dbReference>
<dbReference type="SUPFAM" id="SSF53335">
    <property type="entry name" value="S-adenosyl-L-methionine-dependent methyltransferases"/>
    <property type="match status" value="1"/>
</dbReference>
<keyword evidence="2 5" id="KW-0489">Methyltransferase</keyword>
<evidence type="ECO:0000259" key="7">
    <source>
        <dbReference type="PROSITE" id="PS50123"/>
    </source>
</evidence>
<evidence type="ECO:0000256" key="3">
    <source>
        <dbReference type="ARBA" id="ARBA00022679"/>
    </source>
</evidence>
<dbReference type="PIRSF" id="PIRSF000410">
    <property type="entry name" value="CheR"/>
    <property type="match status" value="1"/>
</dbReference>
<reference evidence="9" key="1">
    <citation type="submission" date="2017-12" db="EMBL/GenBank/DDBJ databases">
        <title>Draft genome sequence of Telmatospirillum siberiense 26-4b1T, an acidotolerant peatland alphaproteobacterium potentially involved in sulfur cycling.</title>
        <authorList>
            <person name="Hausmann B."/>
            <person name="Pjevac P."/>
            <person name="Schreck K."/>
            <person name="Herbold C.W."/>
            <person name="Daims H."/>
            <person name="Wagner M."/>
            <person name="Pester M."/>
            <person name="Loy A."/>
        </authorList>
    </citation>
    <scope>NUCLEOTIDE SEQUENCE [LARGE SCALE GENOMIC DNA]</scope>
    <source>
        <strain evidence="9">26-4b1</strain>
    </source>
</reference>
<organism evidence="8 9">
    <name type="scientific">Telmatospirillum siberiense</name>
    <dbReference type="NCBI Taxonomy" id="382514"/>
    <lineage>
        <taxon>Bacteria</taxon>
        <taxon>Pseudomonadati</taxon>
        <taxon>Pseudomonadota</taxon>
        <taxon>Alphaproteobacteria</taxon>
        <taxon>Rhodospirillales</taxon>
        <taxon>Rhodospirillaceae</taxon>
        <taxon>Telmatospirillum</taxon>
    </lineage>
</organism>
<dbReference type="GO" id="GO:0008983">
    <property type="term" value="F:protein-glutamate O-methyltransferase activity"/>
    <property type="evidence" value="ECO:0007669"/>
    <property type="project" value="UniProtKB-EC"/>
</dbReference>
<dbReference type="InterPro" id="IPR022642">
    <property type="entry name" value="CheR_C"/>
</dbReference>
<comment type="caution">
    <text evidence="8">The sequence shown here is derived from an EMBL/GenBank/DDBJ whole genome shotgun (WGS) entry which is preliminary data.</text>
</comment>
<evidence type="ECO:0000256" key="1">
    <source>
        <dbReference type="ARBA" id="ARBA00001541"/>
    </source>
</evidence>
<protein>
    <recommendedName>
        <fullName evidence="5">Chemotaxis protein methyltransferase</fullName>
        <ecNumber evidence="5">2.1.1.80</ecNumber>
    </recommendedName>
</protein>
<gene>
    <name evidence="8" type="ORF">CWS72_01905</name>
</gene>
<comment type="function">
    <text evidence="5">Methylation of the membrane-bound methyl-accepting chemotaxis proteins (MCP) to form gamma-glutamyl methyl ester residues in MCP.</text>
</comment>
<dbReference type="GO" id="GO:0032259">
    <property type="term" value="P:methylation"/>
    <property type="evidence" value="ECO:0007669"/>
    <property type="project" value="UniProtKB-KW"/>
</dbReference>
<evidence type="ECO:0000256" key="5">
    <source>
        <dbReference type="PIRNR" id="PIRNR000410"/>
    </source>
</evidence>
<dbReference type="SMART" id="SM00138">
    <property type="entry name" value="MeTrc"/>
    <property type="match status" value="1"/>
</dbReference>
<feature type="binding site" evidence="6">
    <location>
        <position position="88"/>
    </location>
    <ligand>
        <name>S-adenosyl-L-methionine</name>
        <dbReference type="ChEBI" id="CHEBI:59789"/>
    </ligand>
</feature>
<feature type="binding site" evidence="6">
    <location>
        <position position="130"/>
    </location>
    <ligand>
        <name>S-adenosyl-L-methionine</name>
        <dbReference type="ChEBI" id="CHEBI:59789"/>
    </ligand>
</feature>
<feature type="binding site" evidence="6">
    <location>
        <begin position="230"/>
        <end position="231"/>
    </location>
    <ligand>
        <name>S-adenosyl-L-methionine</name>
        <dbReference type="ChEBI" id="CHEBI:59789"/>
    </ligand>
</feature>
<accession>A0A2N3Q1S3</accession>
<dbReference type="EMBL" id="PIUM01000001">
    <property type="protein sequence ID" value="PKU26610.1"/>
    <property type="molecule type" value="Genomic_DNA"/>
</dbReference>
<feature type="binding site" evidence="6">
    <location>
        <position position="156"/>
    </location>
    <ligand>
        <name>S-adenosyl-L-methionine</name>
        <dbReference type="ChEBI" id="CHEBI:59789"/>
    </ligand>
</feature>
<proteinExistence type="predicted"/>
<evidence type="ECO:0000313" key="8">
    <source>
        <dbReference type="EMBL" id="PKU26610.1"/>
    </source>
</evidence>
<keyword evidence="3 5" id="KW-0808">Transferase</keyword>
<dbReference type="RefSeq" id="WP_101248841.1">
    <property type="nucleotide sequence ID" value="NZ_PIUM01000001.1"/>
</dbReference>
<evidence type="ECO:0000313" key="9">
    <source>
        <dbReference type="Proteomes" id="UP000233293"/>
    </source>
</evidence>
<dbReference type="EC" id="2.1.1.80" evidence="5"/>
<sequence>MAALFATRQKDPSPAMTDEEYAKFCEFFYRKTGIQFQAGKKYFVDRRVADRIEKTCSESFRDYFTMVRFQVTGEELQFLVNAMTVNETYFFREDYQFDALIGGILPEVARSKRRNEPIRIWSIPCSSGEEPYSIAISILERWSQADSWNIEISASDIDSKILHEARTGLFGERSVSRVSAQLRSKYFLPRPDGSFQICDELRESIDFSLVNVVNPLHTHRFRDIDVIFCRNLLIYFDDVGRRETVEMFFDALSPGGFVCLGHSESMSRMSSIFLPRKFGETIVYQKPLSAE</sequence>
<dbReference type="InterPro" id="IPR029063">
    <property type="entry name" value="SAM-dependent_MTases_sf"/>
</dbReference>
<dbReference type="Pfam" id="PF03705">
    <property type="entry name" value="CheR_N"/>
    <property type="match status" value="1"/>
</dbReference>
<keyword evidence="4 5" id="KW-0949">S-adenosyl-L-methionine</keyword>
<feature type="domain" description="CheR-type methyltransferase" evidence="7">
    <location>
        <begin position="9"/>
        <end position="278"/>
    </location>
</feature>
<feature type="binding site" evidence="6">
    <location>
        <position position="92"/>
    </location>
    <ligand>
        <name>S-adenosyl-L-methionine</name>
        <dbReference type="ChEBI" id="CHEBI:59789"/>
    </ligand>
</feature>
<dbReference type="Gene3D" id="3.40.50.150">
    <property type="entry name" value="Vaccinia Virus protein VP39"/>
    <property type="match status" value="1"/>
</dbReference>
<dbReference type="PANTHER" id="PTHR24422:SF10">
    <property type="entry name" value="CHEMOTAXIS PROTEIN METHYLTRANSFERASE 2"/>
    <property type="match status" value="1"/>
</dbReference>
<dbReference type="PRINTS" id="PR00996">
    <property type="entry name" value="CHERMTFRASE"/>
</dbReference>